<dbReference type="HOGENOM" id="CLU_104608_0_0_6"/>
<dbReference type="STRING" id="314285.KT71_09092"/>
<keyword evidence="2" id="KW-1185">Reference proteome</keyword>
<dbReference type="AlphaFoldDB" id="A4A4P9"/>
<reference evidence="1 2" key="2">
    <citation type="journal article" date="2009" name="PLoS ONE">
        <title>The photosynthetic apparatus and its regulation in the aerobic gammaproteobacterium Congregibacter litoralis gen. nov., sp. nov.</title>
        <authorList>
            <person name="Spring S."/>
            <person name="Lunsdorf H."/>
            <person name="Fuchs B.M."/>
            <person name="Tindall B.J."/>
        </authorList>
    </citation>
    <scope>NUCLEOTIDE SEQUENCE [LARGE SCALE GENOMIC DNA]</scope>
    <source>
        <strain evidence="1">KT71</strain>
    </source>
</reference>
<organism evidence="1 2">
    <name type="scientific">Congregibacter litoralis KT71</name>
    <dbReference type="NCBI Taxonomy" id="314285"/>
    <lineage>
        <taxon>Bacteria</taxon>
        <taxon>Pseudomonadati</taxon>
        <taxon>Pseudomonadota</taxon>
        <taxon>Gammaproteobacteria</taxon>
        <taxon>Cellvibrionales</taxon>
        <taxon>Halieaceae</taxon>
        <taxon>Congregibacter</taxon>
    </lineage>
</organism>
<name>A4A4P9_9GAMM</name>
<sequence>MQDVAAELQRLAQSDQISLQSLLEHEEFIDVLIEATQIVLRTSVTEKKAALKNAVINSALPNPPEASLQNIYLRFVDDLTSWHLRVLSLFHDPRQWFMDHGRKSPEFTMTSSLGALLEKAFPELAGRREFYDFISKDLYLKGLLSTDGLHTMMTASGTYESRSTDLGKGLIRFISISDL</sequence>
<evidence type="ECO:0000313" key="1">
    <source>
        <dbReference type="EMBL" id="EAQ98770.1"/>
    </source>
</evidence>
<comment type="caution">
    <text evidence="1">The sequence shown here is derived from an EMBL/GenBank/DDBJ whole genome shotgun (WGS) entry which is preliminary data.</text>
</comment>
<accession>A4A4P9</accession>
<evidence type="ECO:0000313" key="2">
    <source>
        <dbReference type="Proteomes" id="UP000019205"/>
    </source>
</evidence>
<dbReference type="EMBL" id="AAOA02000003">
    <property type="protein sequence ID" value="EAQ98770.1"/>
    <property type="molecule type" value="Genomic_DNA"/>
</dbReference>
<gene>
    <name evidence="1" type="ORF">KT71_09092</name>
</gene>
<protein>
    <submittedName>
        <fullName evidence="1">Uncharacterized protein</fullName>
    </submittedName>
</protein>
<dbReference type="RefSeq" id="WP_008294248.1">
    <property type="nucleotide sequence ID" value="NZ_CM002299.1"/>
</dbReference>
<dbReference type="Proteomes" id="UP000019205">
    <property type="component" value="Chromosome"/>
</dbReference>
<proteinExistence type="predicted"/>
<dbReference type="eggNOG" id="ENOG503321G">
    <property type="taxonomic scope" value="Bacteria"/>
</dbReference>
<dbReference type="OrthoDB" id="6902230at2"/>
<reference evidence="1 2" key="1">
    <citation type="journal article" date="2007" name="Proc. Natl. Acad. Sci. U.S.A.">
        <title>Characterization of a marine gammaproteobacterium capable of aerobic anoxygenic photosynthesis.</title>
        <authorList>
            <person name="Fuchs B.M."/>
            <person name="Spring S."/>
            <person name="Teeling H."/>
            <person name="Quast C."/>
            <person name="Wulf J."/>
            <person name="Schattenhofer M."/>
            <person name="Yan S."/>
            <person name="Ferriera S."/>
            <person name="Johnson J."/>
            <person name="Glockner F.O."/>
            <person name="Amann R."/>
        </authorList>
    </citation>
    <scope>NUCLEOTIDE SEQUENCE [LARGE SCALE GENOMIC DNA]</scope>
    <source>
        <strain evidence="1">KT71</strain>
    </source>
</reference>